<dbReference type="PIRSF" id="PIRSF000804">
    <property type="entry name" value="DNA_pol_III_b"/>
    <property type="match status" value="1"/>
</dbReference>
<evidence type="ECO:0000259" key="13">
    <source>
        <dbReference type="Pfam" id="PF02768"/>
    </source>
</evidence>
<keyword evidence="4 10" id="KW-0963">Cytoplasm</keyword>
<evidence type="ECO:0000256" key="10">
    <source>
        <dbReference type="PIRNR" id="PIRNR000804"/>
    </source>
</evidence>
<dbReference type="CDD" id="cd00140">
    <property type="entry name" value="beta_clamp"/>
    <property type="match status" value="1"/>
</dbReference>
<dbReference type="InterPro" id="IPR046938">
    <property type="entry name" value="DNA_clamp_sf"/>
</dbReference>
<comment type="function">
    <text evidence="10">Confers DNA tethering and processivity to DNA polymerases and other proteins. Acts as a clamp, forming a ring around DNA (a reaction catalyzed by the clamp-loading complex) which diffuses in an ATP-independent manner freely and bidirectionally along dsDNA. Initially characterized for its ability to contact the catalytic subunit of DNA polymerase III (Pol III), a complex, multichain enzyme responsible for most of the replicative synthesis in bacteria; Pol III exhibits 3'-5' exonuclease proofreading activity. The beta chain is required for initiation of replication as well as for processivity of DNA replication.</text>
</comment>
<dbReference type="SMART" id="SM00480">
    <property type="entry name" value="POL3Bc"/>
    <property type="match status" value="1"/>
</dbReference>
<evidence type="ECO:0000256" key="7">
    <source>
        <dbReference type="ARBA" id="ARBA00022705"/>
    </source>
</evidence>
<dbReference type="Gene3D" id="3.70.10.10">
    <property type="match status" value="1"/>
</dbReference>
<comment type="similarity">
    <text evidence="2 10">Belongs to the beta sliding clamp family.</text>
</comment>
<evidence type="ECO:0000256" key="8">
    <source>
        <dbReference type="ARBA" id="ARBA00022932"/>
    </source>
</evidence>
<proteinExistence type="inferred from homology"/>
<keyword evidence="9" id="KW-0238">DNA-binding</keyword>
<dbReference type="PANTHER" id="PTHR30478">
    <property type="entry name" value="DNA POLYMERASE III SUBUNIT BETA"/>
    <property type="match status" value="1"/>
</dbReference>
<dbReference type="EMBL" id="JBHSNB010000001">
    <property type="protein sequence ID" value="MFC5584471.1"/>
    <property type="molecule type" value="Genomic_DNA"/>
</dbReference>
<comment type="subcellular location">
    <subcellularLocation>
        <location evidence="1 10">Cytoplasm</location>
    </subcellularLocation>
</comment>
<feature type="domain" description="DNA polymerase III beta sliding clamp N-terminal" evidence="11">
    <location>
        <begin position="1"/>
        <end position="116"/>
    </location>
</feature>
<dbReference type="Pfam" id="PF02768">
    <property type="entry name" value="DNA_pol3_beta_3"/>
    <property type="match status" value="1"/>
</dbReference>
<dbReference type="Gene3D" id="3.10.150.10">
    <property type="entry name" value="DNA Polymerase III, subunit A, domain 2"/>
    <property type="match status" value="1"/>
</dbReference>
<dbReference type="RefSeq" id="WP_223019737.1">
    <property type="nucleotide sequence ID" value="NZ_CP078143.1"/>
</dbReference>
<dbReference type="GO" id="GO:0003887">
    <property type="term" value="F:DNA-directed DNA polymerase activity"/>
    <property type="evidence" value="ECO:0007669"/>
    <property type="project" value="UniProtKB-EC"/>
</dbReference>
<dbReference type="Pfam" id="PF00712">
    <property type="entry name" value="DNA_pol3_beta"/>
    <property type="match status" value="1"/>
</dbReference>
<dbReference type="InterPro" id="IPR001001">
    <property type="entry name" value="DNA_polIII_beta"/>
</dbReference>
<feature type="domain" description="DNA polymerase III beta sliding clamp central" evidence="12">
    <location>
        <begin position="129"/>
        <end position="225"/>
    </location>
</feature>
<dbReference type="SUPFAM" id="SSF55979">
    <property type="entry name" value="DNA clamp"/>
    <property type="match status" value="3"/>
</dbReference>
<dbReference type="InterPro" id="IPR022634">
    <property type="entry name" value="DNA_polIII_beta_N"/>
</dbReference>
<keyword evidence="15" id="KW-1185">Reference proteome</keyword>
<evidence type="ECO:0000256" key="5">
    <source>
        <dbReference type="ARBA" id="ARBA00022679"/>
    </source>
</evidence>
<evidence type="ECO:0000256" key="1">
    <source>
        <dbReference type="ARBA" id="ARBA00004496"/>
    </source>
</evidence>
<keyword evidence="7 10" id="KW-0235">DNA replication</keyword>
<evidence type="ECO:0000256" key="2">
    <source>
        <dbReference type="ARBA" id="ARBA00010752"/>
    </source>
</evidence>
<evidence type="ECO:0000256" key="4">
    <source>
        <dbReference type="ARBA" id="ARBA00022490"/>
    </source>
</evidence>
<feature type="domain" description="DNA polymerase III beta sliding clamp C-terminal" evidence="13">
    <location>
        <begin position="227"/>
        <end position="346"/>
    </location>
</feature>
<comment type="subunit">
    <text evidence="10">Forms a ring-shaped head-to-tail homodimer around DNA.</text>
</comment>
<dbReference type="NCBIfam" id="TIGR00663">
    <property type="entry name" value="dnan"/>
    <property type="match status" value="1"/>
</dbReference>
<protein>
    <recommendedName>
        <fullName evidence="3 10">Beta sliding clamp</fullName>
    </recommendedName>
</protein>
<evidence type="ECO:0000256" key="3">
    <source>
        <dbReference type="ARBA" id="ARBA00021035"/>
    </source>
</evidence>
<reference evidence="15" key="1">
    <citation type="journal article" date="2019" name="Int. J. Syst. Evol. Microbiol.">
        <title>The Global Catalogue of Microorganisms (GCM) 10K type strain sequencing project: providing services to taxonomists for standard genome sequencing and annotation.</title>
        <authorList>
            <consortium name="The Broad Institute Genomics Platform"/>
            <consortium name="The Broad Institute Genome Sequencing Center for Infectious Disease"/>
            <person name="Wu L."/>
            <person name="Ma J."/>
        </authorList>
    </citation>
    <scope>NUCLEOTIDE SEQUENCE [LARGE SCALE GENOMIC DNA]</scope>
    <source>
        <strain evidence="15">JCM 3366</strain>
    </source>
</reference>
<gene>
    <name evidence="14" type="primary">dnaN</name>
    <name evidence="14" type="ORF">ACFPOD_05065</name>
</gene>
<keyword evidence="6 10" id="KW-0548">Nucleotidyltransferase</keyword>
<evidence type="ECO:0000259" key="11">
    <source>
        <dbReference type="Pfam" id="PF00712"/>
    </source>
</evidence>
<dbReference type="Pfam" id="PF02767">
    <property type="entry name" value="DNA_pol3_beta_2"/>
    <property type="match status" value="1"/>
</dbReference>
<evidence type="ECO:0000259" key="12">
    <source>
        <dbReference type="Pfam" id="PF02767"/>
    </source>
</evidence>
<organism evidence="14 15">
    <name type="scientific">Nitratireductor kimnyeongensis</name>
    <dbReference type="NCBI Taxonomy" id="430679"/>
    <lineage>
        <taxon>Bacteria</taxon>
        <taxon>Pseudomonadati</taxon>
        <taxon>Pseudomonadota</taxon>
        <taxon>Alphaproteobacteria</taxon>
        <taxon>Hyphomicrobiales</taxon>
        <taxon>Phyllobacteriaceae</taxon>
        <taxon>Nitratireductor</taxon>
    </lineage>
</organism>
<dbReference type="InterPro" id="IPR022637">
    <property type="entry name" value="DNA_polIII_beta_cen"/>
</dbReference>
<sequence>MRIDIARNQLSRLLAQVSKVVEARNTIPVLSCVLLESSGGKLTATGSDLDIEITGSIEVEGDDWSGCVSANLLKGIVDKLSGDTVTIEPGATEIVVKAGRSRFKLAVQTAADFPRLAANDMPEPFELDLASIVAPCLFAMSEEETRFYLCGVFLEAGKATATDGHRLAHVERGAWGEHPNVILPRKLVGMLPKGALRVSVTENKVRVENDDVTITSKLIDGTYPDYRRVIPAQAANAIRVDNAALRAAVERVALVASARGHGVRLSIAGDTIELHLRGSDGEAEDGVPCGYSGEPVEVGFNSKYLADLLANMPAGEAVFYIADGGSPMRVESAADDGCCFVLMPMRV</sequence>
<dbReference type="PANTHER" id="PTHR30478:SF0">
    <property type="entry name" value="BETA SLIDING CLAMP"/>
    <property type="match status" value="1"/>
</dbReference>
<comment type="caution">
    <text evidence="14">The sequence shown here is derived from an EMBL/GenBank/DDBJ whole genome shotgun (WGS) entry which is preliminary data.</text>
</comment>
<keyword evidence="8 10" id="KW-0239">DNA-directed DNA polymerase</keyword>
<evidence type="ECO:0000256" key="6">
    <source>
        <dbReference type="ARBA" id="ARBA00022695"/>
    </source>
</evidence>
<dbReference type="Proteomes" id="UP001596107">
    <property type="component" value="Unassembled WGS sequence"/>
</dbReference>
<name>A0ABW0T516_9HYPH</name>
<dbReference type="InterPro" id="IPR022635">
    <property type="entry name" value="DNA_polIII_beta_C"/>
</dbReference>
<accession>A0ABW0T516</accession>
<keyword evidence="5 10" id="KW-0808">Transferase</keyword>
<evidence type="ECO:0000256" key="9">
    <source>
        <dbReference type="ARBA" id="ARBA00023125"/>
    </source>
</evidence>
<evidence type="ECO:0000313" key="14">
    <source>
        <dbReference type="EMBL" id="MFC5584471.1"/>
    </source>
</evidence>
<evidence type="ECO:0000313" key="15">
    <source>
        <dbReference type="Proteomes" id="UP001596107"/>
    </source>
</evidence>